<feature type="chain" id="PRO_5038493611" description="Lipoprotein" evidence="1">
    <location>
        <begin position="21"/>
        <end position="196"/>
    </location>
</feature>
<proteinExistence type="predicted"/>
<keyword evidence="1" id="KW-0732">Signal</keyword>
<dbReference type="PROSITE" id="PS51257">
    <property type="entry name" value="PROKAR_LIPOPROTEIN"/>
    <property type="match status" value="1"/>
</dbReference>
<sequence>MKKWLAVCLITAVIAVSISACSPQGTIEGDADEGEATAFDQLNHEIAEQEMTEMFSNLMSLKLPQGLEAQSKESTNSSLVFADHSKKVRLEIKHDPEQKLTDAQIDRGRLKMKAIFEQDHPGGTLEWLKDETQLVHGKHIAINEVIIPSEQGNGTYHVKAWAELDGALLEIDFTAPANMKDEWQNSVHEMIESMQM</sequence>
<dbReference type="RefSeq" id="WP_127002204.1">
    <property type="nucleotide sequence ID" value="NZ_CP034346.1"/>
</dbReference>
<dbReference type="AlphaFoldDB" id="A0A3Q9IB88"/>
<accession>A0A3Q9IB88</accession>
<evidence type="ECO:0000256" key="1">
    <source>
        <dbReference type="SAM" id="SignalP"/>
    </source>
</evidence>
<keyword evidence="3" id="KW-1185">Reference proteome</keyword>
<name>A0A3Q9IB88_9BACL</name>
<reference evidence="3" key="1">
    <citation type="submission" date="2018-12" db="EMBL/GenBank/DDBJ databases">
        <title>Complete genome sequence of Paenibacillus sp. MBLB1234.</title>
        <authorList>
            <person name="Nam Y.-D."/>
            <person name="Kang J."/>
            <person name="Chung W.-H."/>
            <person name="Park Y.S."/>
        </authorList>
    </citation>
    <scope>NUCLEOTIDE SEQUENCE [LARGE SCALE GENOMIC DNA]</scope>
    <source>
        <strain evidence="3">MBLB1234</strain>
    </source>
</reference>
<feature type="signal peptide" evidence="1">
    <location>
        <begin position="1"/>
        <end position="20"/>
    </location>
</feature>
<dbReference type="Proteomes" id="UP000270678">
    <property type="component" value="Chromosome"/>
</dbReference>
<organism evidence="2 3">
    <name type="scientific">Paenibacillus lutimineralis</name>
    <dbReference type="NCBI Taxonomy" id="2707005"/>
    <lineage>
        <taxon>Bacteria</taxon>
        <taxon>Bacillati</taxon>
        <taxon>Bacillota</taxon>
        <taxon>Bacilli</taxon>
        <taxon>Bacillales</taxon>
        <taxon>Paenibacillaceae</taxon>
        <taxon>Paenibacillus</taxon>
    </lineage>
</organism>
<evidence type="ECO:0000313" key="2">
    <source>
        <dbReference type="EMBL" id="AZS17026.1"/>
    </source>
</evidence>
<protein>
    <recommendedName>
        <fullName evidence="4">Lipoprotein</fullName>
    </recommendedName>
</protein>
<dbReference type="KEGG" id="plut:EI981_22895"/>
<gene>
    <name evidence="2" type="ORF">EI981_22895</name>
</gene>
<dbReference type="OrthoDB" id="2579006at2"/>
<dbReference type="EMBL" id="CP034346">
    <property type="protein sequence ID" value="AZS17026.1"/>
    <property type="molecule type" value="Genomic_DNA"/>
</dbReference>
<evidence type="ECO:0000313" key="3">
    <source>
        <dbReference type="Proteomes" id="UP000270678"/>
    </source>
</evidence>
<evidence type="ECO:0008006" key="4">
    <source>
        <dbReference type="Google" id="ProtNLM"/>
    </source>
</evidence>